<name>A0A841YYA0_9LIST</name>
<reference evidence="1 2" key="1">
    <citation type="submission" date="2020-03" db="EMBL/GenBank/DDBJ databases">
        <title>Soil Listeria distribution.</title>
        <authorList>
            <person name="Liao J."/>
            <person name="Wiedmann M."/>
        </authorList>
    </citation>
    <scope>NUCLEOTIDE SEQUENCE [LARGE SCALE GENOMIC DNA]</scope>
    <source>
        <strain evidence="1 2">FSL L7-1614</strain>
    </source>
</reference>
<comment type="caution">
    <text evidence="1">The sequence shown here is derived from an EMBL/GenBank/DDBJ whole genome shotgun (WGS) entry which is preliminary data.</text>
</comment>
<evidence type="ECO:0000313" key="2">
    <source>
        <dbReference type="Proteomes" id="UP000569903"/>
    </source>
</evidence>
<proteinExistence type="predicted"/>
<evidence type="ECO:0000313" key="1">
    <source>
        <dbReference type="EMBL" id="MBC1458288.1"/>
    </source>
</evidence>
<dbReference type="EMBL" id="JAARQN010000010">
    <property type="protein sequence ID" value="MBC1458288.1"/>
    <property type="molecule type" value="Genomic_DNA"/>
</dbReference>
<sequence>MREAEEIFKAITSLNMKYGHTLVIKEDIEEERSNIEELPDINKRLAKCLCRLENIDGKKELALELLELHGVLVDIEWQYDQLHDIVRQAVSNLTEELEE</sequence>
<protein>
    <submittedName>
        <fullName evidence="1">Uncharacterized protein</fullName>
    </submittedName>
</protein>
<dbReference type="Proteomes" id="UP000569903">
    <property type="component" value="Unassembled WGS sequence"/>
</dbReference>
<dbReference type="AlphaFoldDB" id="A0A841YYA0"/>
<organism evidence="1 2">
    <name type="scientific">Listeria newyorkensis</name>
    <dbReference type="NCBI Taxonomy" id="1497681"/>
    <lineage>
        <taxon>Bacteria</taxon>
        <taxon>Bacillati</taxon>
        <taxon>Bacillota</taxon>
        <taxon>Bacilli</taxon>
        <taxon>Bacillales</taxon>
        <taxon>Listeriaceae</taxon>
        <taxon>Listeria</taxon>
    </lineage>
</organism>
<gene>
    <name evidence="1" type="ORF">HB850_11040</name>
</gene>
<dbReference type="RefSeq" id="WP_185389474.1">
    <property type="nucleotide sequence ID" value="NZ_JAARQN010000010.1"/>
</dbReference>
<accession>A0A841YYA0</accession>